<gene>
    <name evidence="6" type="ORF">SAMN04490205_4249</name>
    <name evidence="5" type="ORF">TU79_23450</name>
</gene>
<dbReference type="PATRIC" id="fig|200450.4.peg.2365"/>
<dbReference type="Pfam" id="PF08241">
    <property type="entry name" value="Methyltransf_11"/>
    <property type="match status" value="1"/>
</dbReference>
<protein>
    <submittedName>
        <fullName evidence="6">Methyltransferase domain-containing protein</fullName>
    </submittedName>
    <submittedName>
        <fullName evidence="5">SAM-dependent methyltransferase</fullName>
    </submittedName>
</protein>
<evidence type="ECO:0000313" key="5">
    <source>
        <dbReference type="EMBL" id="KRP57806.1"/>
    </source>
</evidence>
<dbReference type="AlphaFoldDB" id="A0A0R2ZL98"/>
<organism evidence="5 7">
    <name type="scientific">Pseudomonas trivialis</name>
    <dbReference type="NCBI Taxonomy" id="200450"/>
    <lineage>
        <taxon>Bacteria</taxon>
        <taxon>Pseudomonadati</taxon>
        <taxon>Pseudomonadota</taxon>
        <taxon>Gammaproteobacteria</taxon>
        <taxon>Pseudomonadales</taxon>
        <taxon>Pseudomonadaceae</taxon>
        <taxon>Pseudomonas</taxon>
    </lineage>
</organism>
<evidence type="ECO:0000256" key="2">
    <source>
        <dbReference type="ARBA" id="ARBA00022603"/>
    </source>
</evidence>
<evidence type="ECO:0000256" key="1">
    <source>
        <dbReference type="ARBA" id="ARBA00008361"/>
    </source>
</evidence>
<dbReference type="GO" id="GO:0032259">
    <property type="term" value="P:methylation"/>
    <property type="evidence" value="ECO:0007669"/>
    <property type="project" value="UniProtKB-KW"/>
</dbReference>
<evidence type="ECO:0000313" key="7">
    <source>
        <dbReference type="Proteomes" id="UP000052019"/>
    </source>
</evidence>
<keyword evidence="8" id="KW-1185">Reference proteome</keyword>
<dbReference type="RefSeq" id="WP_057010205.1">
    <property type="nucleotide sequence ID" value="NZ_JYLK01000022.1"/>
</dbReference>
<keyword evidence="3 5" id="KW-0808">Transferase</keyword>
<comment type="similarity">
    <text evidence="1">Belongs to the methyltransferase superfamily.</text>
</comment>
<sequence>MTGVHTSAQQGFSTQAVTYAQGRPDYPRQLTGWLAATLRIDAQSTVIDLGAGTGKFTRLVSTLAPELIAVEPVAQMGAQLARLLPDVRLVNGTAESIPLAAASADAVVCAQAFHWFSTQAALAEIHRVLKPDGRLGLVWNVRDESVDWVAAITEIITPYEGDTPRFHTGHWREAFTGEYFSAPDMTCFPYRHVGSPQEVIIDRFLSVSFIAALPAPEKARVSAQLRTLIDTHPALKGHDTVAFPYQTEAYACRRVAQKA</sequence>
<dbReference type="SUPFAM" id="SSF53335">
    <property type="entry name" value="S-adenosyl-L-methionine-dependent methyltransferases"/>
    <property type="match status" value="1"/>
</dbReference>
<dbReference type="Proteomes" id="UP000183126">
    <property type="component" value="Chromosome I"/>
</dbReference>
<dbReference type="InterPro" id="IPR013216">
    <property type="entry name" value="Methyltransf_11"/>
</dbReference>
<evidence type="ECO:0000256" key="3">
    <source>
        <dbReference type="ARBA" id="ARBA00022679"/>
    </source>
</evidence>
<dbReference type="EMBL" id="LT629760">
    <property type="protein sequence ID" value="SDS96321.1"/>
    <property type="molecule type" value="Genomic_DNA"/>
</dbReference>
<proteinExistence type="inferred from homology"/>
<evidence type="ECO:0000259" key="4">
    <source>
        <dbReference type="Pfam" id="PF08241"/>
    </source>
</evidence>
<dbReference type="Gene3D" id="3.40.50.150">
    <property type="entry name" value="Vaccinia Virus protein VP39"/>
    <property type="match status" value="1"/>
</dbReference>
<evidence type="ECO:0000313" key="8">
    <source>
        <dbReference type="Proteomes" id="UP000183126"/>
    </source>
</evidence>
<feature type="domain" description="Methyltransferase type 11" evidence="4">
    <location>
        <begin position="48"/>
        <end position="135"/>
    </location>
</feature>
<keyword evidence="2 5" id="KW-0489">Methyltransferase</keyword>
<reference evidence="5 7" key="1">
    <citation type="submission" date="2015-02" db="EMBL/GenBank/DDBJ databases">
        <title>Two Pseudomonas sp. nov. isolated from raw milk.</title>
        <authorList>
            <person name="Wenning M."/>
            <person name="von Neubeck M."/>
            <person name="Huptas C."/>
            <person name="Scherer S."/>
        </authorList>
    </citation>
    <scope>NUCLEOTIDE SEQUENCE [LARGE SCALE GENOMIC DNA]</scope>
    <source>
        <strain evidence="5 7">DSM 14937</strain>
    </source>
</reference>
<reference evidence="6 8" key="2">
    <citation type="submission" date="2016-10" db="EMBL/GenBank/DDBJ databases">
        <authorList>
            <person name="Varghese N."/>
            <person name="Submissions S."/>
        </authorList>
    </citation>
    <scope>NUCLEOTIDE SEQUENCE [LARGE SCALE GENOMIC DNA]</scope>
    <source>
        <strain evidence="6 8">BS3111</strain>
    </source>
</reference>
<evidence type="ECO:0000313" key="6">
    <source>
        <dbReference type="EMBL" id="SDS96321.1"/>
    </source>
</evidence>
<dbReference type="InterPro" id="IPR051052">
    <property type="entry name" value="Diverse_substrate_MTase"/>
</dbReference>
<dbReference type="EMBL" id="JYLK01000022">
    <property type="protein sequence ID" value="KRP57806.1"/>
    <property type="molecule type" value="Genomic_DNA"/>
</dbReference>
<dbReference type="CDD" id="cd02440">
    <property type="entry name" value="AdoMet_MTases"/>
    <property type="match status" value="1"/>
</dbReference>
<accession>A0A0R2ZL98</accession>
<dbReference type="PANTHER" id="PTHR44942:SF4">
    <property type="entry name" value="METHYLTRANSFERASE TYPE 11 DOMAIN-CONTAINING PROTEIN"/>
    <property type="match status" value="1"/>
</dbReference>
<dbReference type="GO" id="GO:0008757">
    <property type="term" value="F:S-adenosylmethionine-dependent methyltransferase activity"/>
    <property type="evidence" value="ECO:0007669"/>
    <property type="project" value="InterPro"/>
</dbReference>
<dbReference type="PANTHER" id="PTHR44942">
    <property type="entry name" value="METHYLTRANSF_11 DOMAIN-CONTAINING PROTEIN"/>
    <property type="match status" value="1"/>
</dbReference>
<name>A0A0R2ZL98_9PSED</name>
<dbReference type="InterPro" id="IPR029063">
    <property type="entry name" value="SAM-dependent_MTases_sf"/>
</dbReference>
<dbReference type="OrthoDB" id="9797252at2"/>
<dbReference type="Proteomes" id="UP000052019">
    <property type="component" value="Unassembled WGS sequence"/>
</dbReference>